<sequence>MLHAGLAAALSLLLLAGCAPAERAPEAPAGEAGVSQESRSRVLESLPAPDARAAAEDLPPGFTCRIGSDRLATVRNYGLVLFPAPDRLYLEGLGRWRVADALSGATLEEFELALTSGVSPSGTCMSTEASGEVALLRMPGREPVSKRPLPSTREVIPADDCHSAIQLQGSGSACVSLFGDGLRAEGELCAGTELATAAVSGDGRRAALAPSRTRDSEYRGDGIHVFDVASRQEVAFVARTGEYLGEVALSRDGGLVAFVDGDQTRLVAAPSGAAVSSFKPPAGARVSSLVFSPSAQRLGLVLERSQPTQEYGLAILDVASGRPLFTQWGLPYVGRLAFSPDGARVAHSADSGVRVIDASTGEDLVAPGRLYRIEASALSPGGDRAVVSSAGHLTIWDTRDCTRVAALPNRPALVELAVLPDAANAMGIEDHRLCRVDLRTGARACSDTRIAAFWTLSVDGRHVYAGSFGDDRQTHVVRIDAASMKEDWRASIPKLGPLGTLIVVPDGKTLYAVAPGGLEHGDSPTGATSVVEIDAATGALGRRFTSPGRYQTYVGAALEHGRVLVVNDARHERGTGKELPRVEPGLVDSSGDHGTALWSWKDGVFAWPTDQPLPASPVAGPLRYLSTAVGRAAVLQCSGQSCLVTRVVPQ</sequence>
<dbReference type="Gene3D" id="2.130.10.10">
    <property type="entry name" value="YVTN repeat-like/Quinoprotein amine dehydrogenase"/>
    <property type="match status" value="3"/>
</dbReference>
<dbReference type="InterPro" id="IPR015943">
    <property type="entry name" value="WD40/YVTN_repeat-like_dom_sf"/>
</dbReference>
<dbReference type="SUPFAM" id="SSF82171">
    <property type="entry name" value="DPP6 N-terminal domain-like"/>
    <property type="match status" value="1"/>
</dbReference>
<dbReference type="InterPro" id="IPR051200">
    <property type="entry name" value="Host-pathogen_enzymatic-act"/>
</dbReference>
<proteinExistence type="predicted"/>
<protein>
    <submittedName>
        <fullName evidence="2">Uncharacterized protein</fullName>
    </submittedName>
</protein>
<evidence type="ECO:0000256" key="1">
    <source>
        <dbReference type="SAM" id="SignalP"/>
    </source>
</evidence>
<evidence type="ECO:0000313" key="3">
    <source>
        <dbReference type="Proteomes" id="UP001221686"/>
    </source>
</evidence>
<keyword evidence="3" id="KW-1185">Reference proteome</keyword>
<keyword evidence="1" id="KW-0732">Signal</keyword>
<gene>
    <name evidence="2" type="ORF">POL25_32310</name>
</gene>
<reference evidence="2 3" key="1">
    <citation type="submission" date="2022-11" db="EMBL/GenBank/DDBJ databases">
        <title>Minimal conservation of predation-associated metabolite biosynthetic gene clusters underscores biosynthetic potential of Myxococcota including descriptions for ten novel species: Archangium lansinium sp. nov., Myxococcus landrumus sp. nov., Nannocystis bai.</title>
        <authorList>
            <person name="Ahearne A."/>
            <person name="Stevens C."/>
            <person name="Dowd S."/>
        </authorList>
    </citation>
    <scope>NUCLEOTIDE SEQUENCE [LARGE SCALE GENOMIC DNA]</scope>
    <source>
        <strain evidence="2 3">BB15-2</strain>
    </source>
</reference>
<feature type="signal peptide" evidence="1">
    <location>
        <begin position="1"/>
        <end position="21"/>
    </location>
</feature>
<name>A0ABT5E9T4_9BACT</name>
<dbReference type="PANTHER" id="PTHR47197">
    <property type="entry name" value="PROTEIN NIRF"/>
    <property type="match status" value="1"/>
</dbReference>
<dbReference type="EMBL" id="JAQNDL010000003">
    <property type="protein sequence ID" value="MDC0721637.1"/>
    <property type="molecule type" value="Genomic_DNA"/>
</dbReference>
<feature type="chain" id="PRO_5045760968" evidence="1">
    <location>
        <begin position="22"/>
        <end position="650"/>
    </location>
</feature>
<dbReference type="Proteomes" id="UP001221686">
    <property type="component" value="Unassembled WGS sequence"/>
</dbReference>
<comment type="caution">
    <text evidence="2">The sequence shown here is derived from an EMBL/GenBank/DDBJ whole genome shotgun (WGS) entry which is preliminary data.</text>
</comment>
<organism evidence="2 3">
    <name type="scientific">Nannocystis bainbridge</name>
    <dbReference type="NCBI Taxonomy" id="2995303"/>
    <lineage>
        <taxon>Bacteria</taxon>
        <taxon>Pseudomonadati</taxon>
        <taxon>Myxococcota</taxon>
        <taxon>Polyangia</taxon>
        <taxon>Nannocystales</taxon>
        <taxon>Nannocystaceae</taxon>
        <taxon>Nannocystis</taxon>
    </lineage>
</organism>
<dbReference type="RefSeq" id="WP_272090140.1">
    <property type="nucleotide sequence ID" value="NZ_JAQNDL010000003.1"/>
</dbReference>
<accession>A0ABT5E9T4</accession>
<evidence type="ECO:0000313" key="2">
    <source>
        <dbReference type="EMBL" id="MDC0721637.1"/>
    </source>
</evidence>
<dbReference type="PANTHER" id="PTHR47197:SF3">
    <property type="entry name" value="DIHYDRO-HEME D1 DEHYDROGENASE"/>
    <property type="match status" value="1"/>
</dbReference>